<keyword evidence="5" id="KW-1003">Cell membrane</keyword>
<sequence>MLTCLNLQAVQMNQQTLNKTEKRASVALASVFGIRMLGLFLIMPVLAIYAREYPDYSALLMGITLGAYGLTQALLQIPLGMLSDRVGRRPIIIGGLCVFIIGSVVAAMADSLWMVAVGRAIQGLGAIAAAILAMAADVSREQQRTKVMAIIGMCIGLAFALAMVAGPLLGSWLGLSGLFWFTAASGVVGIIVLVVSVPRVTTRSARREALPVASELKGLLKNGQLWQLNLGVFVLHAVLTAWFITLPTQLQNAGFDTATHAWFYLPTLLLSIAVMVPMIIRSSRTDNQVFWFRIALVMLIVAIALADFVAVGMAGLALALVVFFSGFNYLEASLPSLLTRIAPAGSKGSASGLYATCQFLGAFIGGAGGGWFLQQFQLAGLGIASLVLLCFWLLFTVAMKNPKPVTNVAISLQHIEALSVIKELNEQLLSVAGVEEVRYAEDDKISYLKVDKKRYDEETVQGLLQQYK</sequence>
<feature type="transmembrane region" description="Helical" evidence="9">
    <location>
        <begin position="91"/>
        <end position="109"/>
    </location>
</feature>
<evidence type="ECO:0000256" key="4">
    <source>
        <dbReference type="ARBA" id="ARBA00022448"/>
    </source>
</evidence>
<evidence type="ECO:0000256" key="6">
    <source>
        <dbReference type="ARBA" id="ARBA00022692"/>
    </source>
</evidence>
<evidence type="ECO:0000256" key="1">
    <source>
        <dbReference type="ARBA" id="ARBA00003279"/>
    </source>
</evidence>
<evidence type="ECO:0000313" key="12">
    <source>
        <dbReference type="Proteomes" id="UP000287908"/>
    </source>
</evidence>
<feature type="transmembrane region" description="Helical" evidence="9">
    <location>
        <begin position="56"/>
        <end position="79"/>
    </location>
</feature>
<comment type="caution">
    <text evidence="11">The sequence shown here is derived from an EMBL/GenBank/DDBJ whole genome shotgun (WGS) entry which is preliminary data.</text>
</comment>
<feature type="transmembrane region" description="Helical" evidence="9">
    <location>
        <begin position="178"/>
        <end position="197"/>
    </location>
</feature>
<feature type="transmembrane region" description="Helical" evidence="9">
    <location>
        <begin position="312"/>
        <end position="330"/>
    </location>
</feature>
<comment type="similarity">
    <text evidence="3">Belongs to the major facilitator superfamily. TCR/Tet family.</text>
</comment>
<evidence type="ECO:0000256" key="8">
    <source>
        <dbReference type="ARBA" id="ARBA00023136"/>
    </source>
</evidence>
<keyword evidence="12" id="KW-1185">Reference proteome</keyword>
<feature type="transmembrane region" description="Helical" evidence="9">
    <location>
        <begin position="225"/>
        <end position="246"/>
    </location>
</feature>
<dbReference type="CDD" id="cd17472">
    <property type="entry name" value="MFS_YajR_like"/>
    <property type="match status" value="1"/>
</dbReference>
<dbReference type="Pfam" id="PF07690">
    <property type="entry name" value="MFS_1"/>
    <property type="match status" value="1"/>
</dbReference>
<evidence type="ECO:0000256" key="3">
    <source>
        <dbReference type="ARBA" id="ARBA00007520"/>
    </source>
</evidence>
<reference evidence="11 12" key="1">
    <citation type="journal article" date="2011" name="Front. Microbiol.">
        <title>Genomic signatures of strain selection and enhancement in Bacillus atrophaeus var. globigii, a historical biowarfare simulant.</title>
        <authorList>
            <person name="Gibbons H.S."/>
            <person name="Broomall S.M."/>
            <person name="McNew L.A."/>
            <person name="Daligault H."/>
            <person name="Chapman C."/>
            <person name="Bruce D."/>
            <person name="Karavis M."/>
            <person name="Krepps M."/>
            <person name="McGregor P.A."/>
            <person name="Hong C."/>
            <person name="Park K.H."/>
            <person name="Akmal A."/>
            <person name="Feldman A."/>
            <person name="Lin J.S."/>
            <person name="Chang W.E."/>
            <person name="Higgs B.W."/>
            <person name="Demirev P."/>
            <person name="Lindquist J."/>
            <person name="Liem A."/>
            <person name="Fochler E."/>
            <person name="Read T.D."/>
            <person name="Tapia R."/>
            <person name="Johnson S."/>
            <person name="Bishop-Lilly K.A."/>
            <person name="Detter C."/>
            <person name="Han C."/>
            <person name="Sozhamannan S."/>
            <person name="Rosenzweig C.N."/>
            <person name="Skowronski E.W."/>
        </authorList>
    </citation>
    <scope>NUCLEOTIDE SEQUENCE [LARGE SCALE GENOMIC DNA]</scope>
    <source>
        <strain evidence="11 12">CL-SP19</strain>
    </source>
</reference>
<dbReference type="InterPro" id="IPR020846">
    <property type="entry name" value="MFS_dom"/>
</dbReference>
<gene>
    <name evidence="11" type="ORF">CWI81_07485</name>
</gene>
<dbReference type="GO" id="GO:0005886">
    <property type="term" value="C:plasma membrane"/>
    <property type="evidence" value="ECO:0007669"/>
    <property type="project" value="UniProtKB-SubCell"/>
</dbReference>
<dbReference type="InterPro" id="IPR011701">
    <property type="entry name" value="MFS"/>
</dbReference>
<dbReference type="SUPFAM" id="SSF103473">
    <property type="entry name" value="MFS general substrate transporter"/>
    <property type="match status" value="1"/>
</dbReference>
<comment type="function">
    <text evidence="1">Resistance to tetracycline by an active tetracycline efflux. This is an energy-dependent process that decreases the accumulation of the antibiotic in whole cells. This protein functions as a metal-tetracycline/H(+) antiporter.</text>
</comment>
<evidence type="ECO:0000313" key="11">
    <source>
        <dbReference type="EMBL" id="RUO75959.1"/>
    </source>
</evidence>
<dbReference type="PRINTS" id="PR01035">
    <property type="entry name" value="TCRTETA"/>
</dbReference>
<dbReference type="OrthoDB" id="9764259at2"/>
<dbReference type="RefSeq" id="WP_126784685.1">
    <property type="nucleotide sequence ID" value="NZ_PIQF01000002.1"/>
</dbReference>
<keyword evidence="7 9" id="KW-1133">Transmembrane helix</keyword>
<dbReference type="InterPro" id="IPR050171">
    <property type="entry name" value="MFS_Transporters"/>
</dbReference>
<feature type="transmembrane region" description="Helical" evidence="9">
    <location>
        <begin position="147"/>
        <end position="166"/>
    </location>
</feature>
<feature type="domain" description="Major facilitator superfamily (MFS) profile" evidence="10">
    <location>
        <begin position="24"/>
        <end position="402"/>
    </location>
</feature>
<feature type="transmembrane region" description="Helical" evidence="9">
    <location>
        <begin position="26"/>
        <end position="50"/>
    </location>
</feature>
<feature type="transmembrane region" description="Helical" evidence="9">
    <location>
        <begin position="378"/>
        <end position="398"/>
    </location>
</feature>
<name>A0A432ZDI6_9GAMM</name>
<dbReference type="InterPro" id="IPR005829">
    <property type="entry name" value="Sugar_transporter_CS"/>
</dbReference>
<protein>
    <submittedName>
        <fullName evidence="11">MFS transporter</fullName>
    </submittedName>
</protein>
<feature type="transmembrane region" description="Helical" evidence="9">
    <location>
        <begin position="289"/>
        <end position="306"/>
    </location>
</feature>
<evidence type="ECO:0000256" key="9">
    <source>
        <dbReference type="SAM" id="Phobius"/>
    </source>
</evidence>
<dbReference type="PANTHER" id="PTHR23517:SF2">
    <property type="entry name" value="MULTIDRUG RESISTANCE PROTEIN MDTH"/>
    <property type="match status" value="1"/>
</dbReference>
<dbReference type="PROSITE" id="PS00216">
    <property type="entry name" value="SUGAR_TRANSPORT_1"/>
    <property type="match status" value="1"/>
</dbReference>
<keyword evidence="8 9" id="KW-0472">Membrane</keyword>
<evidence type="ECO:0000256" key="5">
    <source>
        <dbReference type="ARBA" id="ARBA00022475"/>
    </source>
</evidence>
<evidence type="ECO:0000259" key="10">
    <source>
        <dbReference type="PROSITE" id="PS50850"/>
    </source>
</evidence>
<evidence type="ECO:0000256" key="2">
    <source>
        <dbReference type="ARBA" id="ARBA00004651"/>
    </source>
</evidence>
<dbReference type="PROSITE" id="PS50850">
    <property type="entry name" value="MFS"/>
    <property type="match status" value="1"/>
</dbReference>
<evidence type="ECO:0000256" key="7">
    <source>
        <dbReference type="ARBA" id="ARBA00022989"/>
    </source>
</evidence>
<keyword evidence="4" id="KW-0813">Transport</keyword>
<keyword evidence="6 9" id="KW-0812">Transmembrane</keyword>
<dbReference type="InterPro" id="IPR001958">
    <property type="entry name" value="Tet-R_TetA/multi-R_MdtG-like"/>
</dbReference>
<dbReference type="Gene3D" id="1.20.1250.20">
    <property type="entry name" value="MFS general substrate transporter like domains"/>
    <property type="match status" value="1"/>
</dbReference>
<proteinExistence type="inferred from homology"/>
<dbReference type="Proteomes" id="UP000287908">
    <property type="component" value="Unassembled WGS sequence"/>
</dbReference>
<comment type="subcellular location">
    <subcellularLocation>
        <location evidence="2">Cell membrane</location>
        <topology evidence="2">Multi-pass membrane protein</topology>
    </subcellularLocation>
</comment>
<dbReference type="GO" id="GO:0022857">
    <property type="term" value="F:transmembrane transporter activity"/>
    <property type="evidence" value="ECO:0007669"/>
    <property type="project" value="InterPro"/>
</dbReference>
<dbReference type="PANTHER" id="PTHR23517">
    <property type="entry name" value="RESISTANCE PROTEIN MDTM, PUTATIVE-RELATED-RELATED"/>
    <property type="match status" value="1"/>
</dbReference>
<feature type="transmembrane region" description="Helical" evidence="9">
    <location>
        <begin position="115"/>
        <end position="135"/>
    </location>
</feature>
<dbReference type="AlphaFoldDB" id="A0A432ZDI6"/>
<feature type="transmembrane region" description="Helical" evidence="9">
    <location>
        <begin position="261"/>
        <end position="280"/>
    </location>
</feature>
<dbReference type="Gene3D" id="3.30.70.100">
    <property type="match status" value="1"/>
</dbReference>
<organism evidence="11 12">
    <name type="scientific">Idiomarina seosinensis</name>
    <dbReference type="NCBI Taxonomy" id="281739"/>
    <lineage>
        <taxon>Bacteria</taxon>
        <taxon>Pseudomonadati</taxon>
        <taxon>Pseudomonadota</taxon>
        <taxon>Gammaproteobacteria</taxon>
        <taxon>Alteromonadales</taxon>
        <taxon>Idiomarinaceae</taxon>
        <taxon>Idiomarina</taxon>
    </lineage>
</organism>
<dbReference type="EMBL" id="PIQF01000002">
    <property type="protein sequence ID" value="RUO75959.1"/>
    <property type="molecule type" value="Genomic_DNA"/>
</dbReference>
<feature type="transmembrane region" description="Helical" evidence="9">
    <location>
        <begin position="351"/>
        <end position="372"/>
    </location>
</feature>
<dbReference type="InterPro" id="IPR036259">
    <property type="entry name" value="MFS_trans_sf"/>
</dbReference>
<accession>A0A432ZDI6</accession>